<evidence type="ECO:0000256" key="2">
    <source>
        <dbReference type="ARBA" id="ARBA00022679"/>
    </source>
</evidence>
<dbReference type="Pfam" id="PF21148">
    <property type="entry name" value="NSUN5_fdxn-like"/>
    <property type="match status" value="1"/>
</dbReference>
<dbReference type="GO" id="GO:0008173">
    <property type="term" value="F:RNA methyltransferase activity"/>
    <property type="evidence" value="ECO:0007669"/>
    <property type="project" value="InterPro"/>
</dbReference>
<dbReference type="GO" id="GO:0003723">
    <property type="term" value="F:RNA binding"/>
    <property type="evidence" value="ECO:0007669"/>
    <property type="project" value="UniProtKB-UniRule"/>
</dbReference>
<dbReference type="Proteomes" id="UP001275084">
    <property type="component" value="Unassembled WGS sequence"/>
</dbReference>
<feature type="binding site" evidence="5">
    <location>
        <begin position="248"/>
        <end position="254"/>
    </location>
    <ligand>
        <name>S-adenosyl-L-methionine</name>
        <dbReference type="ChEBI" id="CHEBI:59789"/>
    </ligand>
</feature>
<dbReference type="PANTHER" id="PTHR22807">
    <property type="entry name" value="NOP2 YEAST -RELATED NOL1/NOP2/FMU SUN DOMAIN-CONTAINING"/>
    <property type="match status" value="1"/>
</dbReference>
<dbReference type="EMBL" id="JAUIQD010000003">
    <property type="protein sequence ID" value="KAK3357331.1"/>
    <property type="molecule type" value="Genomic_DNA"/>
</dbReference>
<protein>
    <submittedName>
        <fullName evidence="8">S-adenosyl-L-methionine-dependent methyltransferase</fullName>
    </submittedName>
</protein>
<evidence type="ECO:0000256" key="5">
    <source>
        <dbReference type="PROSITE-ProRule" id="PRU01023"/>
    </source>
</evidence>
<feature type="binding site" evidence="5">
    <location>
        <position position="332"/>
    </location>
    <ligand>
        <name>S-adenosyl-L-methionine</name>
        <dbReference type="ChEBI" id="CHEBI:59789"/>
    </ligand>
</feature>
<dbReference type="Gene3D" id="3.40.50.150">
    <property type="entry name" value="Vaccinia Virus protein VP39"/>
    <property type="match status" value="1"/>
</dbReference>
<dbReference type="PANTHER" id="PTHR22807:SF4">
    <property type="entry name" value="28S RRNA (CYTOSINE-C(5))-METHYLTRANSFERASE"/>
    <property type="match status" value="1"/>
</dbReference>
<evidence type="ECO:0000256" key="1">
    <source>
        <dbReference type="ARBA" id="ARBA00022603"/>
    </source>
</evidence>
<feature type="compositionally biased region" description="Basic and acidic residues" evidence="6">
    <location>
        <begin position="565"/>
        <end position="576"/>
    </location>
</feature>
<feature type="domain" description="SAM-dependent MTase RsmB/NOP-type" evidence="7">
    <location>
        <begin position="136"/>
        <end position="499"/>
    </location>
</feature>
<evidence type="ECO:0000313" key="8">
    <source>
        <dbReference type="EMBL" id="KAK3357331.1"/>
    </source>
</evidence>
<sequence>MSLYHETAALLSAPATHGGSLKSRVFGSKDLKSPPAQVYALALESCKWSPVLKEVIENAQLLQAERKLTPVLALLLVHDFLITKRGIALPATHGLRAAVERHKARLTSGLTRARLRRKCSTPEAFRSLVEAEAAFSASGGRPAHPRWVRVNTLKTTVDEQLETTFRGYEVVPTVQDVMAAPPAAAGNAKKMLCLDGNIPNLIAVPPGAEVTKSEAYQSGALILQDKASCFPAYLLDPQPEDGDVVDACAAPGNKTTHLASIMAERGLDPTKGGDKKPKIHAFEKDKNRAKTLERMVKTAGSDRITTIHQGQDFLKVDPRAAAYRRVGALLLDPSCSGSGIVGRDDMPELHLPEPPSSATNDSNKKGAQKDSKKRKRPETSADETKPLPVLIDDDGTTTALGSEGDLKTRIEALAAFQLALLLHAFTFPAARKITYSTCSTYAGENEHVVLRALASKAAKQRGWRILARERQVGGMREWPVRGDVDACEGGLEVAEGCEWGGGGEGEEEEEEEEGEVEEEGPYVRDGEGRIMRDGDGIPTIKATGKKAIEADEESVGDYEGDDDGPYVRDAEGRIIRDAMGMPTSKAGGTVDSQSEDDDDDDDWGGFED</sequence>
<dbReference type="Pfam" id="PF21153">
    <property type="entry name" value="NSUN5_N"/>
    <property type="match status" value="1"/>
</dbReference>
<dbReference type="InterPro" id="IPR049561">
    <property type="entry name" value="NSUN5_7_fdxn-like"/>
</dbReference>
<dbReference type="SUPFAM" id="SSF53335">
    <property type="entry name" value="S-adenosyl-L-methionine-dependent methyltransferases"/>
    <property type="match status" value="1"/>
</dbReference>
<feature type="active site" description="Nucleophile" evidence="5">
    <location>
        <position position="438"/>
    </location>
</feature>
<dbReference type="InterPro" id="IPR029063">
    <property type="entry name" value="SAM-dependent_MTases_sf"/>
</dbReference>
<dbReference type="AlphaFoldDB" id="A0AAJ0HMK3"/>
<feature type="region of interest" description="Disordered" evidence="6">
    <location>
        <begin position="341"/>
        <end position="398"/>
    </location>
</feature>
<comment type="similarity">
    <text evidence="5">Belongs to the class I-like SAM-binding methyltransferase superfamily. RsmB/NOP family.</text>
</comment>
<feature type="binding site" evidence="5">
    <location>
        <position position="283"/>
    </location>
    <ligand>
        <name>S-adenosyl-L-methionine</name>
        <dbReference type="ChEBI" id="CHEBI:59789"/>
    </ligand>
</feature>
<dbReference type="Gene3D" id="3.30.70.1170">
    <property type="entry name" value="Sun protein, domain 3"/>
    <property type="match status" value="1"/>
</dbReference>
<dbReference type="GO" id="GO:0070475">
    <property type="term" value="P:rRNA base methylation"/>
    <property type="evidence" value="ECO:0007669"/>
    <property type="project" value="TreeGrafter"/>
</dbReference>
<keyword evidence="9" id="KW-1185">Reference proteome</keyword>
<keyword evidence="4 5" id="KW-0694">RNA-binding</keyword>
<gene>
    <name evidence="8" type="ORF">B0T25DRAFT_566628</name>
</gene>
<proteinExistence type="inferred from homology"/>
<feature type="compositionally biased region" description="Basic and acidic residues" evidence="6">
    <location>
        <begin position="521"/>
        <end position="535"/>
    </location>
</feature>
<feature type="compositionally biased region" description="Acidic residues" evidence="6">
    <location>
        <begin position="504"/>
        <end position="520"/>
    </location>
</feature>
<organism evidence="8 9">
    <name type="scientific">Lasiosphaeria hispida</name>
    <dbReference type="NCBI Taxonomy" id="260671"/>
    <lineage>
        <taxon>Eukaryota</taxon>
        <taxon>Fungi</taxon>
        <taxon>Dikarya</taxon>
        <taxon>Ascomycota</taxon>
        <taxon>Pezizomycotina</taxon>
        <taxon>Sordariomycetes</taxon>
        <taxon>Sordariomycetidae</taxon>
        <taxon>Sordariales</taxon>
        <taxon>Lasiosphaeriaceae</taxon>
        <taxon>Lasiosphaeria</taxon>
    </lineage>
</organism>
<keyword evidence="1 5" id="KW-0489">Methyltransferase</keyword>
<reference evidence="8" key="2">
    <citation type="submission" date="2023-06" db="EMBL/GenBank/DDBJ databases">
        <authorList>
            <consortium name="Lawrence Berkeley National Laboratory"/>
            <person name="Haridas S."/>
            <person name="Hensen N."/>
            <person name="Bonometti L."/>
            <person name="Westerberg I."/>
            <person name="Brannstrom I.O."/>
            <person name="Guillou S."/>
            <person name="Cros-Aarteil S."/>
            <person name="Calhoun S."/>
            <person name="Kuo A."/>
            <person name="Mondo S."/>
            <person name="Pangilinan J."/>
            <person name="Riley R."/>
            <person name="Labutti K."/>
            <person name="Andreopoulos B."/>
            <person name="Lipzen A."/>
            <person name="Chen C."/>
            <person name="Yanf M."/>
            <person name="Daum C."/>
            <person name="Ng V."/>
            <person name="Clum A."/>
            <person name="Steindorff A."/>
            <person name="Ohm R."/>
            <person name="Martin F."/>
            <person name="Silar P."/>
            <person name="Natvig D."/>
            <person name="Lalanne C."/>
            <person name="Gautier V."/>
            <person name="Ament-Velasquez S.L."/>
            <person name="Kruys A."/>
            <person name="Hutchinson M.I."/>
            <person name="Powell A.J."/>
            <person name="Barry K."/>
            <person name="Miller A.N."/>
            <person name="Grigoriev I.V."/>
            <person name="Debuchy R."/>
            <person name="Gladieux P."/>
            <person name="Thoren M.H."/>
            <person name="Johannesson H."/>
        </authorList>
    </citation>
    <scope>NUCLEOTIDE SEQUENCE</scope>
    <source>
        <strain evidence="8">CBS 955.72</strain>
    </source>
</reference>
<dbReference type="InterPro" id="IPR048889">
    <property type="entry name" value="NSUN5_RCM1_N"/>
</dbReference>
<feature type="region of interest" description="Disordered" evidence="6">
    <location>
        <begin position="496"/>
        <end position="608"/>
    </location>
</feature>
<comment type="caution">
    <text evidence="8">The sequence shown here is derived from an EMBL/GenBank/DDBJ whole genome shotgun (WGS) entry which is preliminary data.</text>
</comment>
<accession>A0AAJ0HMK3</accession>
<keyword evidence="3 5" id="KW-0949">S-adenosyl-L-methionine</keyword>
<evidence type="ECO:0000256" key="4">
    <source>
        <dbReference type="ARBA" id="ARBA00022884"/>
    </source>
</evidence>
<keyword evidence="2 5" id="KW-0808">Transferase</keyword>
<evidence type="ECO:0000256" key="3">
    <source>
        <dbReference type="ARBA" id="ARBA00022691"/>
    </source>
</evidence>
<dbReference type="GO" id="GO:0005730">
    <property type="term" value="C:nucleolus"/>
    <property type="evidence" value="ECO:0007669"/>
    <property type="project" value="TreeGrafter"/>
</dbReference>
<feature type="compositionally biased region" description="Acidic residues" evidence="6">
    <location>
        <begin position="550"/>
        <end position="564"/>
    </location>
</feature>
<name>A0AAJ0HMK3_9PEZI</name>
<feature type="compositionally biased region" description="Basic and acidic residues" evidence="6">
    <location>
        <begin position="342"/>
        <end position="351"/>
    </location>
</feature>
<evidence type="ECO:0000313" key="9">
    <source>
        <dbReference type="Proteomes" id="UP001275084"/>
    </source>
</evidence>
<feature type="compositionally biased region" description="Acidic residues" evidence="6">
    <location>
        <begin position="593"/>
        <end position="608"/>
    </location>
</feature>
<dbReference type="PROSITE" id="PS51686">
    <property type="entry name" value="SAM_MT_RSMB_NOP"/>
    <property type="match status" value="1"/>
</dbReference>
<dbReference type="PRINTS" id="PR02008">
    <property type="entry name" value="RCMTFAMILY"/>
</dbReference>
<dbReference type="InterPro" id="IPR049560">
    <property type="entry name" value="MeTrfase_RsmB-F_NOP2_cat"/>
</dbReference>
<dbReference type="InterPro" id="IPR001678">
    <property type="entry name" value="MeTrfase_RsmB-F_NOP2_dom"/>
</dbReference>
<reference evidence="8" key="1">
    <citation type="journal article" date="2023" name="Mol. Phylogenet. Evol.">
        <title>Genome-scale phylogeny and comparative genomics of the fungal order Sordariales.</title>
        <authorList>
            <person name="Hensen N."/>
            <person name="Bonometti L."/>
            <person name="Westerberg I."/>
            <person name="Brannstrom I.O."/>
            <person name="Guillou S."/>
            <person name="Cros-Aarteil S."/>
            <person name="Calhoun S."/>
            <person name="Haridas S."/>
            <person name="Kuo A."/>
            <person name="Mondo S."/>
            <person name="Pangilinan J."/>
            <person name="Riley R."/>
            <person name="LaButti K."/>
            <person name="Andreopoulos B."/>
            <person name="Lipzen A."/>
            <person name="Chen C."/>
            <person name="Yan M."/>
            <person name="Daum C."/>
            <person name="Ng V."/>
            <person name="Clum A."/>
            <person name="Steindorff A."/>
            <person name="Ohm R.A."/>
            <person name="Martin F."/>
            <person name="Silar P."/>
            <person name="Natvig D.O."/>
            <person name="Lalanne C."/>
            <person name="Gautier V."/>
            <person name="Ament-Velasquez S.L."/>
            <person name="Kruys A."/>
            <person name="Hutchinson M.I."/>
            <person name="Powell A.J."/>
            <person name="Barry K."/>
            <person name="Miller A.N."/>
            <person name="Grigoriev I.V."/>
            <person name="Debuchy R."/>
            <person name="Gladieux P."/>
            <person name="Hiltunen Thoren M."/>
            <person name="Johannesson H."/>
        </authorList>
    </citation>
    <scope>NUCLEOTIDE SEQUENCE</scope>
    <source>
        <strain evidence="8">CBS 955.72</strain>
    </source>
</reference>
<comment type="caution">
    <text evidence="5">Lacks conserved residue(s) required for the propagation of feature annotation.</text>
</comment>
<dbReference type="FunFam" id="3.30.70.1170:FF:000006">
    <property type="entry name" value="NOL1/NOP2/Sun domain family protein"/>
    <property type="match status" value="1"/>
</dbReference>
<dbReference type="InterPro" id="IPR023267">
    <property type="entry name" value="RCMT"/>
</dbReference>
<evidence type="ECO:0000259" key="7">
    <source>
        <dbReference type="PROSITE" id="PS51686"/>
    </source>
</evidence>
<dbReference type="Pfam" id="PF01189">
    <property type="entry name" value="Methyltr_RsmB-F"/>
    <property type="match status" value="1"/>
</dbReference>
<evidence type="ECO:0000256" key="6">
    <source>
        <dbReference type="SAM" id="MobiDB-lite"/>
    </source>
</evidence>